<dbReference type="InterPro" id="IPR004843">
    <property type="entry name" value="Calcineurin-like_PHP"/>
</dbReference>
<keyword evidence="1" id="KW-0479">Metal-binding</keyword>
<reference evidence="5 6" key="1">
    <citation type="submission" date="2023-09" db="EMBL/GenBank/DDBJ databases">
        <authorList>
            <person name="Rey-Velasco X."/>
        </authorList>
    </citation>
    <scope>NUCLEOTIDE SEQUENCE [LARGE SCALE GENOMIC DNA]</scope>
    <source>
        <strain evidence="5 6">F388</strain>
    </source>
</reference>
<dbReference type="SUPFAM" id="SSF56300">
    <property type="entry name" value="Metallo-dependent phosphatases"/>
    <property type="match status" value="1"/>
</dbReference>
<feature type="domain" description="Calcineurin-like phosphoesterase" evidence="4">
    <location>
        <begin position="165"/>
        <end position="345"/>
    </location>
</feature>
<evidence type="ECO:0000313" key="6">
    <source>
        <dbReference type="Proteomes" id="UP001255246"/>
    </source>
</evidence>
<keyword evidence="6" id="KW-1185">Reference proteome</keyword>
<evidence type="ECO:0000256" key="2">
    <source>
        <dbReference type="ARBA" id="ARBA00022801"/>
    </source>
</evidence>
<dbReference type="EMBL" id="JAVRHR010000001">
    <property type="protein sequence ID" value="MDT0605692.1"/>
    <property type="molecule type" value="Genomic_DNA"/>
</dbReference>
<dbReference type="Proteomes" id="UP001255246">
    <property type="component" value="Unassembled WGS sequence"/>
</dbReference>
<keyword evidence="3" id="KW-0812">Transmembrane</keyword>
<accession>A0ABU3A690</accession>
<gene>
    <name evidence="5" type="ORF">RM706_01550</name>
</gene>
<feature type="transmembrane region" description="Helical" evidence="3">
    <location>
        <begin position="64"/>
        <end position="87"/>
    </location>
</feature>
<dbReference type="InterPro" id="IPR029052">
    <property type="entry name" value="Metallo-depent_PP-like"/>
</dbReference>
<dbReference type="Gene3D" id="3.60.21.10">
    <property type="match status" value="1"/>
</dbReference>
<keyword evidence="3" id="KW-1133">Transmembrane helix</keyword>
<name>A0ABU3A690_9FLAO</name>
<keyword evidence="3" id="KW-0472">Membrane</keyword>
<evidence type="ECO:0000259" key="4">
    <source>
        <dbReference type="Pfam" id="PF00149"/>
    </source>
</evidence>
<evidence type="ECO:0000313" key="5">
    <source>
        <dbReference type="EMBL" id="MDT0605692.1"/>
    </source>
</evidence>
<comment type="caution">
    <text evidence="5">The sequence shown here is derived from an EMBL/GenBank/DDBJ whole genome shotgun (WGS) entry which is preliminary data.</text>
</comment>
<feature type="transmembrane region" description="Helical" evidence="3">
    <location>
        <begin position="29"/>
        <end position="52"/>
    </location>
</feature>
<dbReference type="RefSeq" id="WP_311349259.1">
    <property type="nucleotide sequence ID" value="NZ_JAVRHR010000001.1"/>
</dbReference>
<dbReference type="PANTHER" id="PTHR31302">
    <property type="entry name" value="TRANSMEMBRANE PROTEIN WITH METALLOPHOSPHOESTERASE DOMAIN-RELATED"/>
    <property type="match status" value="1"/>
</dbReference>
<dbReference type="InterPro" id="IPR051158">
    <property type="entry name" value="Metallophosphoesterase_sf"/>
</dbReference>
<protein>
    <submittedName>
        <fullName evidence="5">Metallophosphoesterase</fullName>
    </submittedName>
</protein>
<sequence length="411" mass="46800">MARFLTILSILYIILAIYGFQGYKTLFKSSWVQILYAVLFFSAWINLVIRVLNYAPGDGVRGAISIAGGIFFSFFLLALFLGFFLLLEDVVRLFTLGYHKVVGLSESNTKYFPSRRKFISAIGLGIAALPFGALLYGMYKGKYNYKVLKYELEFDDLPEAFNGYQITQISDVHSGSFDNHEKVTYGIDLVNKQQSDVILFTGDLVNDKAIEMEPWKGVFSKLEAKDGVFSILGNHDYGDYTQWESEAAKAQNLIDLKNLQKEIGFDLILDSHRYLERNGQKIALVGVENWGRGGFKKAGDLERAKVGIAKEDFKILMSHDPSHWEDVVVNDDYHFHLTLSGHTHGMQFGVEIPGWIKWSPVKWRYKYWAGIYKEMDQYINVNRGFGFIGYPGRVGIWPEISVITLKKKGLT</sequence>
<dbReference type="PANTHER" id="PTHR31302:SF31">
    <property type="entry name" value="PHOSPHODIESTERASE YAEI"/>
    <property type="match status" value="1"/>
</dbReference>
<evidence type="ECO:0000256" key="3">
    <source>
        <dbReference type="SAM" id="Phobius"/>
    </source>
</evidence>
<proteinExistence type="predicted"/>
<keyword evidence="2" id="KW-0378">Hydrolase</keyword>
<dbReference type="Pfam" id="PF00149">
    <property type="entry name" value="Metallophos"/>
    <property type="match status" value="1"/>
</dbReference>
<evidence type="ECO:0000256" key="1">
    <source>
        <dbReference type="ARBA" id="ARBA00022723"/>
    </source>
</evidence>
<organism evidence="5 6">
    <name type="scientific">Croceitalea rosinachiae</name>
    <dbReference type="NCBI Taxonomy" id="3075596"/>
    <lineage>
        <taxon>Bacteria</taxon>
        <taxon>Pseudomonadati</taxon>
        <taxon>Bacteroidota</taxon>
        <taxon>Flavobacteriia</taxon>
        <taxon>Flavobacteriales</taxon>
        <taxon>Flavobacteriaceae</taxon>
        <taxon>Croceitalea</taxon>
    </lineage>
</organism>
<feature type="transmembrane region" description="Helical" evidence="3">
    <location>
        <begin position="118"/>
        <end position="139"/>
    </location>
</feature>